<dbReference type="AlphaFoldDB" id="A0AA41R1S1"/>
<evidence type="ECO:0000256" key="1">
    <source>
        <dbReference type="SAM" id="SignalP"/>
    </source>
</evidence>
<accession>A0AA41R1S1</accession>
<comment type="caution">
    <text evidence="2">The sequence shown here is derived from an EMBL/GenBank/DDBJ whole genome shotgun (WGS) entry which is preliminary data.</text>
</comment>
<keyword evidence="3" id="KW-1185">Reference proteome</keyword>
<feature type="signal peptide" evidence="1">
    <location>
        <begin position="1"/>
        <end position="21"/>
    </location>
</feature>
<organism evidence="2 3">
    <name type="scientific">Desulfatitalea alkaliphila</name>
    <dbReference type="NCBI Taxonomy" id="2929485"/>
    <lineage>
        <taxon>Bacteria</taxon>
        <taxon>Pseudomonadati</taxon>
        <taxon>Thermodesulfobacteriota</taxon>
        <taxon>Desulfobacteria</taxon>
        <taxon>Desulfobacterales</taxon>
        <taxon>Desulfosarcinaceae</taxon>
        <taxon>Desulfatitalea</taxon>
    </lineage>
</organism>
<gene>
    <name evidence="2" type="ORF">MRX98_12175</name>
</gene>
<dbReference type="RefSeq" id="WP_246908651.1">
    <property type="nucleotide sequence ID" value="NZ_JALJRB010000012.1"/>
</dbReference>
<dbReference type="Proteomes" id="UP001165427">
    <property type="component" value="Unassembled WGS sequence"/>
</dbReference>
<reference evidence="2" key="1">
    <citation type="submission" date="2022-04" db="EMBL/GenBank/DDBJ databases">
        <title>Desulfatitalea alkaliphila sp. nov., a novel anaerobic sulfate-reducing bacterium isolated from terrestrial mud volcano, Taman Peninsula, Russia.</title>
        <authorList>
            <person name="Khomyakova M.A."/>
            <person name="Merkel A.Y."/>
            <person name="Slobodkin A.I."/>
        </authorList>
    </citation>
    <scope>NUCLEOTIDE SEQUENCE</scope>
    <source>
        <strain evidence="2">M08but</strain>
    </source>
</reference>
<keyword evidence="1" id="KW-0732">Signal</keyword>
<name>A0AA41R1S1_9BACT</name>
<evidence type="ECO:0000313" key="3">
    <source>
        <dbReference type="Proteomes" id="UP001165427"/>
    </source>
</evidence>
<sequence>MWSPWRWLLLPVLCWAAGATAGEFDFDIPEARPKPYELGARLELRGIYHRFDRQAAPFVLNYFDDDPGNSALEGRGSVELSGGLRLGRVRARVLSHHQYTHGVRETQWEDKLYEGFVSLRPSTHATIDAGKRSVVWGTGYAWNPAAFLNRPKDPDDPALNLEGRTLLGLDLIKSLASAGGPGNIGLSALLLPVIGDWANSELGSEGDLYLALKLYLLWHDTDIDLIFFDGPDQPRSFGIDFARNLAPHIAVHGEAALQQDAPRLEIERQGRTSLRREDQWSWLLGMRYLTTRDTTVIAEYYHNGAGYDRDALRDFFAYQSSAIQEWRTTGDAAILRHTRQTTRPIYQQRNLGKDYFYLRISQKEPLDILYFTPWLAANINLRDWSFSLQPGMTWTTRTNLELNLRVAIPMGASATEFGEKPDRFRPEIWVRYYF</sequence>
<dbReference type="EMBL" id="JALJRB010000012">
    <property type="protein sequence ID" value="MCJ8501332.1"/>
    <property type="molecule type" value="Genomic_DNA"/>
</dbReference>
<protein>
    <recommendedName>
        <fullName evidence="4">Alginate export domain-containing protein</fullName>
    </recommendedName>
</protein>
<evidence type="ECO:0008006" key="4">
    <source>
        <dbReference type="Google" id="ProtNLM"/>
    </source>
</evidence>
<feature type="chain" id="PRO_5041362776" description="Alginate export domain-containing protein" evidence="1">
    <location>
        <begin position="22"/>
        <end position="434"/>
    </location>
</feature>
<proteinExistence type="predicted"/>
<evidence type="ECO:0000313" key="2">
    <source>
        <dbReference type="EMBL" id="MCJ8501332.1"/>
    </source>
</evidence>